<sequence length="163" mass="18086">MDLPPQLVPVKKPCTSGPHHNNLPIFDTSKSIFYILSTHKLAVCLKLLGSITAQGFDMDNNIKSICGSHPYREGWMEGRKGGTAMCSWTRNQAEVPTGHFAVYVGEVEKRRYVVPISYLNHPSFRSLLCQAEEEFGFTHPMGGLTIPCNEDAFVDLTSQLLAS</sequence>
<evidence type="ECO:0000313" key="3">
    <source>
        <dbReference type="Proteomes" id="UP000288805"/>
    </source>
</evidence>
<evidence type="ECO:0000256" key="1">
    <source>
        <dbReference type="ARBA" id="ARBA00006974"/>
    </source>
</evidence>
<organism evidence="2 3">
    <name type="scientific">Vitis vinifera</name>
    <name type="common">Grape</name>
    <dbReference type="NCBI Taxonomy" id="29760"/>
    <lineage>
        <taxon>Eukaryota</taxon>
        <taxon>Viridiplantae</taxon>
        <taxon>Streptophyta</taxon>
        <taxon>Embryophyta</taxon>
        <taxon>Tracheophyta</taxon>
        <taxon>Spermatophyta</taxon>
        <taxon>Magnoliopsida</taxon>
        <taxon>eudicotyledons</taxon>
        <taxon>Gunneridae</taxon>
        <taxon>Pentapetalae</taxon>
        <taxon>rosids</taxon>
        <taxon>Vitales</taxon>
        <taxon>Vitaceae</taxon>
        <taxon>Viteae</taxon>
        <taxon>Vitis</taxon>
    </lineage>
</organism>
<protein>
    <submittedName>
        <fullName evidence="2">Auxin-responsive protein SAUR23</fullName>
    </submittedName>
</protein>
<dbReference type="OrthoDB" id="625231at2759"/>
<proteinExistence type="inferred from homology"/>
<accession>A0A438JEH1</accession>
<comment type="caution">
    <text evidence="2">The sequence shown here is derived from an EMBL/GenBank/DDBJ whole genome shotgun (WGS) entry which is preliminary data.</text>
</comment>
<dbReference type="PANTHER" id="PTHR31929">
    <property type="entry name" value="SAUR-LIKE AUXIN-RESPONSIVE PROTEIN FAMILY-RELATED"/>
    <property type="match status" value="1"/>
</dbReference>
<evidence type="ECO:0000313" key="2">
    <source>
        <dbReference type="EMBL" id="RVX07357.1"/>
    </source>
</evidence>
<dbReference type="GO" id="GO:0009733">
    <property type="term" value="P:response to auxin"/>
    <property type="evidence" value="ECO:0007669"/>
    <property type="project" value="InterPro"/>
</dbReference>
<comment type="similarity">
    <text evidence="1">Belongs to the ARG7 family.</text>
</comment>
<dbReference type="AlphaFoldDB" id="A0A438JEH1"/>
<name>A0A438JEH1_VITVI</name>
<dbReference type="Proteomes" id="UP000288805">
    <property type="component" value="Unassembled WGS sequence"/>
</dbReference>
<reference evidence="2 3" key="1">
    <citation type="journal article" date="2018" name="PLoS Genet.">
        <title>Population sequencing reveals clonal diversity and ancestral inbreeding in the grapevine cultivar Chardonnay.</title>
        <authorList>
            <person name="Roach M.J."/>
            <person name="Johnson D.L."/>
            <person name="Bohlmann J."/>
            <person name="van Vuuren H.J."/>
            <person name="Jones S.J."/>
            <person name="Pretorius I.S."/>
            <person name="Schmidt S.A."/>
            <person name="Borneman A.R."/>
        </authorList>
    </citation>
    <scope>NUCLEOTIDE SEQUENCE [LARGE SCALE GENOMIC DNA]</scope>
    <source>
        <strain evidence="3">cv. Chardonnay</strain>
        <tissue evidence="2">Leaf</tissue>
    </source>
</reference>
<dbReference type="InterPro" id="IPR003676">
    <property type="entry name" value="SAUR_fam"/>
</dbReference>
<gene>
    <name evidence="2" type="primary">SAUR23_7</name>
    <name evidence="2" type="ORF">CK203_022488</name>
</gene>
<dbReference type="EMBL" id="QGNW01000046">
    <property type="protein sequence ID" value="RVX07357.1"/>
    <property type="molecule type" value="Genomic_DNA"/>
</dbReference>
<dbReference type="Pfam" id="PF02519">
    <property type="entry name" value="Auxin_inducible"/>
    <property type="match status" value="1"/>
</dbReference>